<evidence type="ECO:0000256" key="1">
    <source>
        <dbReference type="SAM" id="MobiDB-lite"/>
    </source>
</evidence>
<dbReference type="Proteomes" id="UP000272025">
    <property type="component" value="Unassembled WGS sequence"/>
</dbReference>
<sequence>MTAPVRNRHSVFTSVQLHHEQVLLEEDKAIQSHHIPLLIPFVETLPKSLHRAVFPGLNHDTTFEFADPTCWPLATTTTESSEPPNPRSQKQAPSGLVSFPPSLHPSFSLQRKGDGSRIGCRSAHELLTIPDIDVSLKSSFRPPIFLASTLCSVLCQISMSTQPATTTLRVLLSPLVFGCLPLSWAPQATAVQQIVAFSGTELSIYDLQEPGSFLEDFLVQVTCRPCRILAALVKQALTSPPLHRAKMNSPLAGWHFPSITGNHRPRSVQNVSSLSVYETDDAAWGSNHGPDGTDLARSGKRQSALWLSNLLLGLAGTTTDVQADAFFRLPLITRCPRLVYINSQYTCNDAFFMDSRYT</sequence>
<dbReference type="EMBL" id="ML119052">
    <property type="protein sequence ID" value="ROT40302.1"/>
    <property type="molecule type" value="Genomic_DNA"/>
</dbReference>
<gene>
    <name evidence="2" type="ORF">SODALDRAFT_376091</name>
</gene>
<evidence type="ECO:0000313" key="3">
    <source>
        <dbReference type="Proteomes" id="UP000272025"/>
    </source>
</evidence>
<reference evidence="2 3" key="1">
    <citation type="journal article" date="2018" name="Mol. Ecol.">
        <title>The obligate alkalophilic soda-lake fungus Sodiomyces alkalinus has shifted to a protein diet.</title>
        <authorList>
            <person name="Grum-Grzhimaylo A.A."/>
            <person name="Falkoski D.L."/>
            <person name="van den Heuvel J."/>
            <person name="Valero-Jimenez C.A."/>
            <person name="Min B."/>
            <person name="Choi I.G."/>
            <person name="Lipzen A."/>
            <person name="Daum C.G."/>
            <person name="Aanen D.K."/>
            <person name="Tsang A."/>
            <person name="Henrissat B."/>
            <person name="Bilanenko E.N."/>
            <person name="de Vries R.P."/>
            <person name="van Kan J.A.L."/>
            <person name="Grigoriev I.V."/>
            <person name="Debets A.J.M."/>
        </authorList>
    </citation>
    <scope>NUCLEOTIDE SEQUENCE [LARGE SCALE GENOMIC DNA]</scope>
    <source>
        <strain evidence="2 3">F11</strain>
    </source>
</reference>
<organism evidence="2 3">
    <name type="scientific">Sodiomyces alkalinus (strain CBS 110278 / VKM F-3762 / F11)</name>
    <name type="common">Alkaliphilic filamentous fungus</name>
    <dbReference type="NCBI Taxonomy" id="1314773"/>
    <lineage>
        <taxon>Eukaryota</taxon>
        <taxon>Fungi</taxon>
        <taxon>Dikarya</taxon>
        <taxon>Ascomycota</taxon>
        <taxon>Pezizomycotina</taxon>
        <taxon>Sordariomycetes</taxon>
        <taxon>Hypocreomycetidae</taxon>
        <taxon>Glomerellales</taxon>
        <taxon>Plectosphaerellaceae</taxon>
        <taxon>Sodiomyces</taxon>
    </lineage>
</organism>
<feature type="region of interest" description="Disordered" evidence="1">
    <location>
        <begin position="74"/>
        <end position="95"/>
    </location>
</feature>
<proteinExistence type="predicted"/>
<dbReference type="RefSeq" id="XP_028468108.1">
    <property type="nucleotide sequence ID" value="XM_028614787.1"/>
</dbReference>
<dbReference type="AlphaFoldDB" id="A0A3N2Q0M8"/>
<accession>A0A3N2Q0M8</accession>
<name>A0A3N2Q0M8_SODAK</name>
<protein>
    <submittedName>
        <fullName evidence="2">Uncharacterized protein</fullName>
    </submittedName>
</protein>
<dbReference type="GeneID" id="39583264"/>
<keyword evidence="3" id="KW-1185">Reference proteome</keyword>
<evidence type="ECO:0000313" key="2">
    <source>
        <dbReference type="EMBL" id="ROT40302.1"/>
    </source>
</evidence>